<name>A0A8B8AGY8_CRAVI</name>
<keyword evidence="1" id="KW-0479">Metal-binding</keyword>
<dbReference type="GO" id="GO:0008270">
    <property type="term" value="F:zinc ion binding"/>
    <property type="evidence" value="ECO:0007669"/>
    <property type="project" value="UniProtKB-KW"/>
</dbReference>
<gene>
    <name evidence="4" type="primary">LOC111102368</name>
</gene>
<proteinExistence type="predicted"/>
<evidence type="ECO:0000313" key="4">
    <source>
        <dbReference type="RefSeq" id="XP_022290767.1"/>
    </source>
</evidence>
<dbReference type="KEGG" id="cvn:111102368"/>
<dbReference type="RefSeq" id="XP_022290767.1">
    <property type="nucleotide sequence ID" value="XM_022435059.1"/>
</dbReference>
<dbReference type="PROSITE" id="PS50966">
    <property type="entry name" value="ZF_SWIM"/>
    <property type="match status" value="1"/>
</dbReference>
<keyword evidence="1" id="KW-0862">Zinc</keyword>
<dbReference type="GeneID" id="111102368"/>
<evidence type="ECO:0000259" key="2">
    <source>
        <dbReference type="PROSITE" id="PS50966"/>
    </source>
</evidence>
<evidence type="ECO:0000313" key="3">
    <source>
        <dbReference type="Proteomes" id="UP000694844"/>
    </source>
</evidence>
<sequence length="154" mass="17629">MKKQVCYNFRLKIEKLSGNPVNWHCECPAGKGSNATCKHIAAVLLMLESFSQTGEIHVKNSCTQDLQTFHKPRSHYNGAPVTIEHLPMKRKQVGMLEDPLPEKFRKMVGYTDLVRNVMINYCAYSSHDLALRYIFPQADLQTAQHDHEYLALPL</sequence>
<keyword evidence="1" id="KW-0863">Zinc-finger</keyword>
<dbReference type="Pfam" id="PF04434">
    <property type="entry name" value="SWIM"/>
    <property type="match status" value="1"/>
</dbReference>
<organism evidence="3 4">
    <name type="scientific">Crassostrea virginica</name>
    <name type="common">Eastern oyster</name>
    <dbReference type="NCBI Taxonomy" id="6565"/>
    <lineage>
        <taxon>Eukaryota</taxon>
        <taxon>Metazoa</taxon>
        <taxon>Spiralia</taxon>
        <taxon>Lophotrochozoa</taxon>
        <taxon>Mollusca</taxon>
        <taxon>Bivalvia</taxon>
        <taxon>Autobranchia</taxon>
        <taxon>Pteriomorphia</taxon>
        <taxon>Ostreida</taxon>
        <taxon>Ostreoidea</taxon>
        <taxon>Ostreidae</taxon>
        <taxon>Crassostrea</taxon>
    </lineage>
</organism>
<protein>
    <submittedName>
        <fullName evidence="4">Uncharacterized protein LOC111102368</fullName>
    </submittedName>
</protein>
<accession>A0A8B8AGY8</accession>
<dbReference type="Proteomes" id="UP000694844">
    <property type="component" value="Chromosome 7"/>
</dbReference>
<dbReference type="OrthoDB" id="6090926at2759"/>
<feature type="domain" description="SWIM-type" evidence="2">
    <location>
        <begin position="9"/>
        <end position="48"/>
    </location>
</feature>
<keyword evidence="3" id="KW-1185">Reference proteome</keyword>
<dbReference type="AlphaFoldDB" id="A0A8B8AGY8"/>
<evidence type="ECO:0000256" key="1">
    <source>
        <dbReference type="PROSITE-ProRule" id="PRU00325"/>
    </source>
</evidence>
<reference evidence="4" key="1">
    <citation type="submission" date="2025-08" db="UniProtKB">
        <authorList>
            <consortium name="RefSeq"/>
        </authorList>
    </citation>
    <scope>IDENTIFICATION</scope>
    <source>
        <tissue evidence="4">Whole sample</tissue>
    </source>
</reference>
<dbReference type="InterPro" id="IPR007527">
    <property type="entry name" value="Znf_SWIM"/>
</dbReference>